<dbReference type="GO" id="GO:0007165">
    <property type="term" value="P:signal transduction"/>
    <property type="evidence" value="ECO:0007669"/>
    <property type="project" value="InterPro"/>
</dbReference>
<feature type="transmembrane region" description="Helical" evidence="3">
    <location>
        <begin position="372"/>
        <end position="393"/>
    </location>
</feature>
<dbReference type="GO" id="GO:0043709">
    <property type="term" value="P:cell adhesion involved in single-species biofilm formation"/>
    <property type="evidence" value="ECO:0007669"/>
    <property type="project" value="TreeGrafter"/>
</dbReference>
<dbReference type="InterPro" id="IPR029787">
    <property type="entry name" value="Nucleotide_cyclase"/>
</dbReference>
<gene>
    <name evidence="6" type="ORF">CWE06_09775</name>
</gene>
<evidence type="ECO:0000313" key="7">
    <source>
        <dbReference type="Proteomes" id="UP000288212"/>
    </source>
</evidence>
<dbReference type="RefSeq" id="WP_126793595.1">
    <property type="nucleotide sequence ID" value="NZ_PIPI01000007.1"/>
</dbReference>
<dbReference type="SUPFAM" id="SSF55073">
    <property type="entry name" value="Nucleotide cyclase"/>
    <property type="match status" value="1"/>
</dbReference>
<dbReference type="CDD" id="cd01949">
    <property type="entry name" value="GGDEF"/>
    <property type="match status" value="1"/>
</dbReference>
<dbReference type="GO" id="GO:0052621">
    <property type="term" value="F:diguanylate cyclase activity"/>
    <property type="evidence" value="ECO:0007669"/>
    <property type="project" value="UniProtKB-EC"/>
</dbReference>
<evidence type="ECO:0000313" key="6">
    <source>
        <dbReference type="EMBL" id="RUO18873.1"/>
    </source>
</evidence>
<dbReference type="GO" id="GO:0005886">
    <property type="term" value="C:plasma membrane"/>
    <property type="evidence" value="ECO:0007669"/>
    <property type="project" value="TreeGrafter"/>
</dbReference>
<evidence type="ECO:0000256" key="3">
    <source>
        <dbReference type="SAM" id="Phobius"/>
    </source>
</evidence>
<feature type="domain" description="HAMP" evidence="4">
    <location>
        <begin position="395"/>
        <end position="452"/>
    </location>
</feature>
<protein>
    <recommendedName>
        <fullName evidence="1">diguanylate cyclase</fullName>
        <ecNumber evidence="1">2.7.7.65</ecNumber>
    </recommendedName>
</protein>
<dbReference type="EMBL" id="PIPI01000007">
    <property type="protein sequence ID" value="RUO18873.1"/>
    <property type="molecule type" value="Genomic_DNA"/>
</dbReference>
<feature type="domain" description="GGDEF" evidence="5">
    <location>
        <begin position="511"/>
        <end position="642"/>
    </location>
</feature>
<sequence>MPTNQYPYSERRSPISRRLSTRLLLRIGLWSLIVVAMVAAAGFYIAYHQAKKNQKQELLTQINNQVQYESRTLRDAVASAEILRDSFLQRYQQYADFSELATKFDQRHEETEPGTWRLKPEFYHGTLVEPEFYQHISTFIGPGERPLSDELKARIIISQQVLNERAPAWDRRWANSHFSMPENVLVQYSSEHPWGLLAAHDLVMTDYSVVRSTLQQFNPQRRPLWTGLYYDLSADYWTITYQLPVDLNGRHLVNASHDIPLKQLVSGLVRSNHDQIQHFVFGESGQLIASAESLSADYQQAGILDIHKLTNPQYKQIFAQLEPAFVQQRRVVLPNAIPGQLLIAQPLEVADWWYVTLYPYAEIQRAALTTPLAISLSAIVLLLAILGIVSVFVNRFVADPLQRLAHLAELIGNKQYDAVIRSPLLSEDIRSEVGQLIRSFRAMAQRLLENQNNLEKLVDDRTKELERANRRLAQVNQKLDQMAHFDGLTNLWNRRAFDRDLRMELQSENSGHLALALGDLDKFKAFNDRYGHIAGDDVLQRVAKALEATSYGRVYRYGGEEIAVLIPADNHAEAQLQAEALCQAVRNLAIEHQDAERGVLTISFGVVQLDPNQDANDNITRADELLYQAKKNGGDGCLVAGEPL</sequence>
<accession>A0A432VRF8</accession>
<dbReference type="PROSITE" id="PS50887">
    <property type="entry name" value="GGDEF"/>
    <property type="match status" value="1"/>
</dbReference>
<dbReference type="InterPro" id="IPR000160">
    <property type="entry name" value="GGDEF_dom"/>
</dbReference>
<proteinExistence type="predicted"/>
<dbReference type="AlphaFoldDB" id="A0A432VRF8"/>
<name>A0A432VRF8_9GAMM</name>
<keyword evidence="3" id="KW-1133">Transmembrane helix</keyword>
<evidence type="ECO:0000259" key="4">
    <source>
        <dbReference type="PROSITE" id="PS50885"/>
    </source>
</evidence>
<evidence type="ECO:0000256" key="2">
    <source>
        <dbReference type="SAM" id="Coils"/>
    </source>
</evidence>
<dbReference type="CDD" id="cd06225">
    <property type="entry name" value="HAMP"/>
    <property type="match status" value="1"/>
</dbReference>
<dbReference type="SMART" id="SM00304">
    <property type="entry name" value="HAMP"/>
    <property type="match status" value="1"/>
</dbReference>
<feature type="transmembrane region" description="Helical" evidence="3">
    <location>
        <begin position="23"/>
        <end position="47"/>
    </location>
</feature>
<keyword evidence="3" id="KW-0472">Membrane</keyword>
<dbReference type="PROSITE" id="PS50885">
    <property type="entry name" value="HAMP"/>
    <property type="match status" value="1"/>
</dbReference>
<comment type="caution">
    <text evidence="6">The sequence shown here is derived from an EMBL/GenBank/DDBJ whole genome shotgun (WGS) entry which is preliminary data.</text>
</comment>
<dbReference type="Proteomes" id="UP000288212">
    <property type="component" value="Unassembled WGS sequence"/>
</dbReference>
<dbReference type="EC" id="2.7.7.65" evidence="1"/>
<dbReference type="InterPro" id="IPR050469">
    <property type="entry name" value="Diguanylate_Cyclase"/>
</dbReference>
<organism evidence="6 7">
    <name type="scientific">Aliidiomarina haloalkalitolerans</name>
    <dbReference type="NCBI Taxonomy" id="859059"/>
    <lineage>
        <taxon>Bacteria</taxon>
        <taxon>Pseudomonadati</taxon>
        <taxon>Pseudomonadota</taxon>
        <taxon>Gammaproteobacteria</taxon>
        <taxon>Alteromonadales</taxon>
        <taxon>Idiomarinaceae</taxon>
        <taxon>Aliidiomarina</taxon>
    </lineage>
</organism>
<dbReference type="InterPro" id="IPR043128">
    <property type="entry name" value="Rev_trsase/Diguanyl_cyclase"/>
</dbReference>
<keyword evidence="7" id="KW-1185">Reference proteome</keyword>
<reference evidence="6 7" key="1">
    <citation type="journal article" date="2011" name="Front. Microbiol.">
        <title>Genomic signatures of strain selection and enhancement in Bacillus atrophaeus var. globigii, a historical biowarfare simulant.</title>
        <authorList>
            <person name="Gibbons H.S."/>
            <person name="Broomall S.M."/>
            <person name="McNew L.A."/>
            <person name="Daligault H."/>
            <person name="Chapman C."/>
            <person name="Bruce D."/>
            <person name="Karavis M."/>
            <person name="Krepps M."/>
            <person name="McGregor P.A."/>
            <person name="Hong C."/>
            <person name="Park K.H."/>
            <person name="Akmal A."/>
            <person name="Feldman A."/>
            <person name="Lin J.S."/>
            <person name="Chang W.E."/>
            <person name="Higgs B.W."/>
            <person name="Demirev P."/>
            <person name="Lindquist J."/>
            <person name="Liem A."/>
            <person name="Fochler E."/>
            <person name="Read T.D."/>
            <person name="Tapia R."/>
            <person name="Johnson S."/>
            <person name="Bishop-Lilly K.A."/>
            <person name="Detter C."/>
            <person name="Han C."/>
            <person name="Sozhamannan S."/>
            <person name="Rosenzweig C.N."/>
            <person name="Skowronski E.W."/>
        </authorList>
    </citation>
    <scope>NUCLEOTIDE SEQUENCE [LARGE SCALE GENOMIC DNA]</scope>
    <source>
        <strain evidence="6 7">AK5</strain>
    </source>
</reference>
<dbReference type="Gene3D" id="3.30.70.270">
    <property type="match status" value="1"/>
</dbReference>
<dbReference type="NCBIfam" id="TIGR00254">
    <property type="entry name" value="GGDEF"/>
    <property type="match status" value="1"/>
</dbReference>
<dbReference type="InterPro" id="IPR003660">
    <property type="entry name" value="HAMP_dom"/>
</dbReference>
<dbReference type="PANTHER" id="PTHR45138">
    <property type="entry name" value="REGULATORY COMPONENTS OF SENSORY TRANSDUCTION SYSTEM"/>
    <property type="match status" value="1"/>
</dbReference>
<feature type="coiled-coil region" evidence="2">
    <location>
        <begin position="437"/>
        <end position="485"/>
    </location>
</feature>
<dbReference type="Pfam" id="PF00990">
    <property type="entry name" value="GGDEF"/>
    <property type="match status" value="1"/>
</dbReference>
<keyword evidence="2" id="KW-0175">Coiled coil</keyword>
<evidence type="ECO:0000259" key="5">
    <source>
        <dbReference type="PROSITE" id="PS50887"/>
    </source>
</evidence>
<keyword evidence="3" id="KW-0812">Transmembrane</keyword>
<dbReference type="Gene3D" id="6.10.340.10">
    <property type="match status" value="1"/>
</dbReference>
<dbReference type="PANTHER" id="PTHR45138:SF2">
    <property type="entry name" value="DIGUANYLATE CYCLASE VDCA"/>
    <property type="match status" value="1"/>
</dbReference>
<dbReference type="SMART" id="SM00267">
    <property type="entry name" value="GGDEF"/>
    <property type="match status" value="1"/>
</dbReference>
<dbReference type="OrthoDB" id="8572793at2"/>
<dbReference type="GO" id="GO:1902201">
    <property type="term" value="P:negative regulation of bacterial-type flagellum-dependent cell motility"/>
    <property type="evidence" value="ECO:0007669"/>
    <property type="project" value="TreeGrafter"/>
</dbReference>
<evidence type="ECO:0000256" key="1">
    <source>
        <dbReference type="ARBA" id="ARBA00012528"/>
    </source>
</evidence>